<gene>
    <name evidence="6" type="ORF">FYJ50_03225</name>
</gene>
<dbReference type="FunFam" id="3.10.580.10:FF:000002">
    <property type="entry name" value="Magnesium/cobalt efflux protein CorC"/>
    <property type="match status" value="1"/>
</dbReference>
<feature type="domain" description="CBS" evidence="5">
    <location>
        <begin position="231"/>
        <end position="291"/>
    </location>
</feature>
<evidence type="ECO:0000313" key="6">
    <source>
        <dbReference type="EMBL" id="MSS01132.1"/>
    </source>
</evidence>
<dbReference type="Gene3D" id="3.30.465.10">
    <property type="match status" value="1"/>
</dbReference>
<dbReference type="GO" id="GO:0050660">
    <property type="term" value="F:flavin adenine dinucleotide binding"/>
    <property type="evidence" value="ECO:0007669"/>
    <property type="project" value="InterPro"/>
</dbReference>
<keyword evidence="7" id="KW-1185">Reference proteome</keyword>
<feature type="transmembrane region" description="Helical" evidence="4">
    <location>
        <begin position="6"/>
        <end position="23"/>
    </location>
</feature>
<dbReference type="PANTHER" id="PTHR43099">
    <property type="entry name" value="UPF0053 PROTEIN YRKA"/>
    <property type="match status" value="1"/>
</dbReference>
<reference evidence="6 7" key="1">
    <citation type="submission" date="2019-08" db="EMBL/GenBank/DDBJ databases">
        <title>In-depth cultivation of the pig gut microbiome towards novel bacterial diversity and tailored functional studies.</title>
        <authorList>
            <person name="Wylensek D."/>
            <person name="Hitch T.C.A."/>
            <person name="Clavel T."/>
        </authorList>
    </citation>
    <scope>NUCLEOTIDE SEQUENCE [LARGE SCALE GENOMIC DNA]</scope>
    <source>
        <strain evidence="6 7">LKV-178-WT-2G</strain>
    </source>
</reference>
<dbReference type="Gene3D" id="3.10.580.10">
    <property type="entry name" value="CBS-domain"/>
    <property type="match status" value="1"/>
</dbReference>
<dbReference type="SUPFAM" id="SSF54631">
    <property type="entry name" value="CBS-domain pair"/>
    <property type="match status" value="1"/>
</dbReference>
<protein>
    <submittedName>
        <fullName evidence="6">HlyC/CorC family transporter</fullName>
    </submittedName>
</protein>
<dbReference type="InterPro" id="IPR046342">
    <property type="entry name" value="CBS_dom_sf"/>
</dbReference>
<dbReference type="Pfam" id="PF03471">
    <property type="entry name" value="CorC_HlyC"/>
    <property type="match status" value="1"/>
</dbReference>
<dbReference type="InterPro" id="IPR044751">
    <property type="entry name" value="Ion_transp-like_CBS"/>
</dbReference>
<evidence type="ECO:0000256" key="4">
    <source>
        <dbReference type="SAM" id="Phobius"/>
    </source>
</evidence>
<dbReference type="Proteomes" id="UP000470082">
    <property type="component" value="Unassembled WGS sequence"/>
</dbReference>
<dbReference type="InterPro" id="IPR016169">
    <property type="entry name" value="FAD-bd_PCMH_sub2"/>
</dbReference>
<feature type="transmembrane region" description="Helical" evidence="4">
    <location>
        <begin position="101"/>
        <end position="121"/>
    </location>
</feature>
<dbReference type="CDD" id="cd04590">
    <property type="entry name" value="CBS_pair_CorC_HlyC_assoc"/>
    <property type="match status" value="1"/>
</dbReference>
<dbReference type="InterPro" id="IPR000644">
    <property type="entry name" value="CBS_dom"/>
</dbReference>
<dbReference type="SUPFAM" id="SSF56176">
    <property type="entry name" value="FAD-binding/transporter-associated domain-like"/>
    <property type="match status" value="1"/>
</dbReference>
<evidence type="ECO:0000259" key="5">
    <source>
        <dbReference type="PROSITE" id="PS51371"/>
    </source>
</evidence>
<dbReference type="Pfam" id="PF00571">
    <property type="entry name" value="CBS"/>
    <property type="match status" value="2"/>
</dbReference>
<comment type="caution">
    <text evidence="6">The sequence shown here is derived from an EMBL/GenBank/DDBJ whole genome shotgun (WGS) entry which is preliminary data.</text>
</comment>
<feature type="transmembrane region" description="Helical" evidence="4">
    <location>
        <begin position="35"/>
        <end position="56"/>
    </location>
</feature>
<keyword evidence="4" id="KW-0812">Transmembrane</keyword>
<evidence type="ECO:0000313" key="7">
    <source>
        <dbReference type="Proteomes" id="UP000470082"/>
    </source>
</evidence>
<dbReference type="EMBL" id="VUMM01000003">
    <property type="protein sequence ID" value="MSS01132.1"/>
    <property type="molecule type" value="Genomic_DNA"/>
</dbReference>
<dbReference type="AlphaFoldDB" id="A0A7X2N2B8"/>
<dbReference type="InterPro" id="IPR005170">
    <property type="entry name" value="Transptr-assoc_dom"/>
</dbReference>
<dbReference type="InterPro" id="IPR036318">
    <property type="entry name" value="FAD-bd_PCMH-like_sf"/>
</dbReference>
<keyword evidence="4" id="KW-0472">Membrane</keyword>
<evidence type="ECO:0000256" key="1">
    <source>
        <dbReference type="ARBA" id="ARBA00022737"/>
    </source>
</evidence>
<dbReference type="InterPro" id="IPR051676">
    <property type="entry name" value="UPF0053_domain"/>
</dbReference>
<keyword evidence="1" id="KW-0677">Repeat</keyword>
<dbReference type="SMART" id="SM01091">
    <property type="entry name" value="CorC_HlyC"/>
    <property type="match status" value="1"/>
</dbReference>
<evidence type="ECO:0000256" key="2">
    <source>
        <dbReference type="ARBA" id="ARBA00023122"/>
    </source>
</evidence>
<proteinExistence type="predicted"/>
<organism evidence="6 7">
    <name type="scientific">Floccifex porci</name>
    <dbReference type="NCBI Taxonomy" id="2606629"/>
    <lineage>
        <taxon>Bacteria</taxon>
        <taxon>Bacillati</taxon>
        <taxon>Bacillota</taxon>
        <taxon>Erysipelotrichia</taxon>
        <taxon>Erysipelotrichales</taxon>
        <taxon>Erysipelotrichaceae</taxon>
        <taxon>Floccifex</taxon>
    </lineage>
</organism>
<dbReference type="PANTHER" id="PTHR43099:SF2">
    <property type="entry name" value="UPF0053 PROTEIN YRKA"/>
    <property type="match status" value="1"/>
</dbReference>
<name>A0A7X2N2B8_9FIRM</name>
<keyword evidence="2 3" id="KW-0129">CBS domain</keyword>
<dbReference type="RefSeq" id="WP_154459593.1">
    <property type="nucleotide sequence ID" value="NZ_VUMM01000003.1"/>
</dbReference>
<evidence type="ECO:0000256" key="3">
    <source>
        <dbReference type="PROSITE-ProRule" id="PRU00703"/>
    </source>
</evidence>
<feature type="transmembrane region" description="Helical" evidence="4">
    <location>
        <begin position="62"/>
        <end position="81"/>
    </location>
</feature>
<accession>A0A7X2N2B8</accession>
<dbReference type="PROSITE" id="PS51371">
    <property type="entry name" value="CBS"/>
    <property type="match status" value="1"/>
</dbReference>
<sequence length="386" mass="45356">MNPFPFIILIILSIYLSMVYTLFEFDSKNDKTDSILTCISFYLMMINFSILLLLVYTLYPYLSIYFLIGTVIVYGYVYYLIIEKLVKIFILKRTDSFQLKIMNSFFKLYPILSVLTFFIQIKVTKPQKVSEKDIREMITASSESGNLEEPQKEYIENIFEFDDTSVDEICTHRSEVISLSLEETIKEWHTIILNNRHTFYPVYEKDEDDIIGVLDTRDYFRLSNLTIDLVMKNAVDKPFFVPENMKTDDLFREMQQRKTYFAIVLDEYGGMNGIVTLHDIVETILGEMNEEDDFVEPEDIQKLSKDKYLINGTTDLEEVQDVLNIPLPIDEFETFGGYILDCYGKLPEDGSTFDIDLKDIHVHVKNMTHHRIDQMIVYKKEVQDEP</sequence>
<keyword evidence="4" id="KW-1133">Transmembrane helix</keyword>